<name>A0A4R3Z9D8_9FIRM</name>
<gene>
    <name evidence="2" type="ORF">EDD60_101331</name>
</gene>
<proteinExistence type="predicted"/>
<dbReference type="RefSeq" id="WP_132226145.1">
    <property type="nucleotide sequence ID" value="NZ_JANKBF010000002.1"/>
</dbReference>
<dbReference type="InterPro" id="IPR056670">
    <property type="entry name" value="DUF7768"/>
</dbReference>
<accession>A0A4R3Z9D8</accession>
<dbReference type="EMBL" id="SMCQ01000001">
    <property type="protein sequence ID" value="TCW03025.1"/>
    <property type="molecule type" value="Genomic_DNA"/>
</dbReference>
<evidence type="ECO:0000313" key="3">
    <source>
        <dbReference type="Proteomes" id="UP000295515"/>
    </source>
</evidence>
<dbReference type="AlphaFoldDB" id="A0A4R3Z9D8"/>
<reference evidence="2 3" key="1">
    <citation type="submission" date="2019-03" db="EMBL/GenBank/DDBJ databases">
        <title>Genomic Encyclopedia of Type Strains, Phase IV (KMG-IV): sequencing the most valuable type-strain genomes for metagenomic binning, comparative biology and taxonomic classification.</title>
        <authorList>
            <person name="Goeker M."/>
        </authorList>
    </citation>
    <scope>NUCLEOTIDE SEQUENCE [LARGE SCALE GENOMIC DNA]</scope>
    <source>
        <strain evidence="2 3">DSM 29487</strain>
    </source>
</reference>
<dbReference type="GeneID" id="98914150"/>
<organism evidence="2 3">
    <name type="scientific">Longibaculum muris</name>
    <dbReference type="NCBI Taxonomy" id="1796628"/>
    <lineage>
        <taxon>Bacteria</taxon>
        <taxon>Bacillati</taxon>
        <taxon>Bacillota</taxon>
        <taxon>Erysipelotrichia</taxon>
        <taxon>Erysipelotrichales</taxon>
        <taxon>Coprobacillaceae</taxon>
        <taxon>Longibaculum</taxon>
    </lineage>
</organism>
<dbReference type="Gene3D" id="3.40.50.10400">
    <property type="entry name" value="Hypothetical protein PA1492"/>
    <property type="match status" value="1"/>
</dbReference>
<protein>
    <recommendedName>
        <fullName evidence="1">DUF7768 domain-containing protein</fullName>
    </recommendedName>
</protein>
<dbReference type="Proteomes" id="UP000295515">
    <property type="component" value="Unassembled WGS sequence"/>
</dbReference>
<evidence type="ECO:0000313" key="2">
    <source>
        <dbReference type="EMBL" id="TCW03025.1"/>
    </source>
</evidence>
<sequence length="114" mass="13705">MTNKEYRPLVYICSKYRGDIKTNVENARKYCRFAIENMTIPIAPHLLYPQFMNDDDPNERYLAVHTINYVLLGKCRVLWVFGKEFSDGMQREIDIAKRRKMKIRYFSEEKEEQA</sequence>
<evidence type="ECO:0000259" key="1">
    <source>
        <dbReference type="Pfam" id="PF24963"/>
    </source>
</evidence>
<comment type="caution">
    <text evidence="2">The sequence shown here is derived from an EMBL/GenBank/DDBJ whole genome shotgun (WGS) entry which is preliminary data.</text>
</comment>
<keyword evidence="3" id="KW-1185">Reference proteome</keyword>
<feature type="domain" description="DUF7768" evidence="1">
    <location>
        <begin position="8"/>
        <end position="106"/>
    </location>
</feature>
<dbReference type="Pfam" id="PF24963">
    <property type="entry name" value="DUF7768"/>
    <property type="match status" value="1"/>
</dbReference>